<dbReference type="Proteomes" id="UP000248916">
    <property type="component" value="Unassembled WGS sequence"/>
</dbReference>
<keyword evidence="1" id="KW-1133">Transmembrane helix</keyword>
<evidence type="ECO:0008006" key="4">
    <source>
        <dbReference type="Google" id="ProtNLM"/>
    </source>
</evidence>
<dbReference type="EMBL" id="QKZL01000001">
    <property type="protein sequence ID" value="PZX19716.1"/>
    <property type="molecule type" value="Genomic_DNA"/>
</dbReference>
<comment type="caution">
    <text evidence="2">The sequence shown here is derived from an EMBL/GenBank/DDBJ whole genome shotgun (WGS) entry which is preliminary data.</text>
</comment>
<protein>
    <recommendedName>
        <fullName evidence="4">DUF2065 domain-containing protein</fullName>
    </recommendedName>
</protein>
<dbReference type="AlphaFoldDB" id="A0A2W7P2R0"/>
<accession>A0A2W7P2R0</accession>
<evidence type="ECO:0000256" key="1">
    <source>
        <dbReference type="SAM" id="Phobius"/>
    </source>
</evidence>
<dbReference type="RefSeq" id="WP_111535392.1">
    <property type="nucleotide sequence ID" value="NZ_QKZL01000001.1"/>
</dbReference>
<organism evidence="2 3">
    <name type="scientific">Palleronia aestuarii</name>
    <dbReference type="NCBI Taxonomy" id="568105"/>
    <lineage>
        <taxon>Bacteria</taxon>
        <taxon>Pseudomonadati</taxon>
        <taxon>Pseudomonadota</taxon>
        <taxon>Alphaproteobacteria</taxon>
        <taxon>Rhodobacterales</taxon>
        <taxon>Roseobacteraceae</taxon>
        <taxon>Palleronia</taxon>
    </lineage>
</organism>
<keyword evidence="1" id="KW-0472">Membrane</keyword>
<dbReference type="InterPro" id="IPR019201">
    <property type="entry name" value="DUF2065"/>
</dbReference>
<name>A0A2W7P2R0_9RHOB</name>
<keyword evidence="1" id="KW-0812">Transmembrane</keyword>
<dbReference type="OrthoDB" id="9815199at2"/>
<gene>
    <name evidence="2" type="ORF">LX81_00173</name>
</gene>
<keyword evidence="3" id="KW-1185">Reference proteome</keyword>
<evidence type="ECO:0000313" key="2">
    <source>
        <dbReference type="EMBL" id="PZX19716.1"/>
    </source>
</evidence>
<feature type="transmembrane region" description="Helical" evidence="1">
    <location>
        <begin position="44"/>
        <end position="63"/>
    </location>
</feature>
<reference evidence="2 3" key="1">
    <citation type="submission" date="2018-06" db="EMBL/GenBank/DDBJ databases">
        <title>Genomic Encyclopedia of Archaeal and Bacterial Type Strains, Phase II (KMG-II): from individual species to whole genera.</title>
        <authorList>
            <person name="Goeker M."/>
        </authorList>
    </citation>
    <scope>NUCLEOTIDE SEQUENCE [LARGE SCALE GENOMIC DNA]</scope>
    <source>
        <strain evidence="2 3">DSM 22009</strain>
    </source>
</reference>
<dbReference type="Pfam" id="PF09838">
    <property type="entry name" value="DUF2065"/>
    <property type="match status" value="1"/>
</dbReference>
<evidence type="ECO:0000313" key="3">
    <source>
        <dbReference type="Proteomes" id="UP000248916"/>
    </source>
</evidence>
<sequence>MSVVVLALGLVFCVEGLVLALAPSRIEDLLSFLTRLPPETRRLLGLTAVAVGAALVAGARALGTL</sequence>
<proteinExistence type="predicted"/>